<evidence type="ECO:0000256" key="2">
    <source>
        <dbReference type="ARBA" id="ARBA00022737"/>
    </source>
</evidence>
<evidence type="ECO:0000256" key="4">
    <source>
        <dbReference type="SAM" id="MobiDB-lite"/>
    </source>
</evidence>
<dbReference type="InterPro" id="IPR000409">
    <property type="entry name" value="BEACH_dom"/>
</dbReference>
<reference evidence="7" key="1">
    <citation type="submission" date="2022-11" db="UniProtKB">
        <authorList>
            <consortium name="EnsemblMetazoa"/>
        </authorList>
    </citation>
    <scope>IDENTIFICATION</scope>
</reference>
<dbReference type="SMART" id="SM01026">
    <property type="entry name" value="Beach"/>
    <property type="match status" value="1"/>
</dbReference>
<feature type="compositionally biased region" description="Polar residues" evidence="4">
    <location>
        <begin position="434"/>
        <end position="443"/>
    </location>
</feature>
<dbReference type="Gene3D" id="2.130.10.10">
    <property type="entry name" value="YVTN repeat-like/Quinoprotein amine dehydrogenase"/>
    <property type="match status" value="1"/>
</dbReference>
<feature type="compositionally biased region" description="Basic and acidic residues" evidence="4">
    <location>
        <begin position="230"/>
        <end position="250"/>
    </location>
</feature>
<feature type="compositionally biased region" description="Polar residues" evidence="4">
    <location>
        <begin position="454"/>
        <end position="467"/>
    </location>
</feature>
<feature type="repeat" description="WD" evidence="3">
    <location>
        <begin position="3619"/>
        <end position="3653"/>
    </location>
</feature>
<dbReference type="FunFam" id="1.10.1540.10:FF:000001">
    <property type="entry name" value="neurobeachin isoform X1"/>
    <property type="match status" value="1"/>
</dbReference>
<evidence type="ECO:0000259" key="5">
    <source>
        <dbReference type="PROSITE" id="PS50197"/>
    </source>
</evidence>
<dbReference type="CTD" id="1130"/>
<dbReference type="SMART" id="SM00320">
    <property type="entry name" value="WD40"/>
    <property type="match status" value="4"/>
</dbReference>
<dbReference type="PANTHER" id="PTHR13743:SF86">
    <property type="entry name" value="LYSOSOMAL-TRAFFICKING REGULATOR"/>
    <property type="match status" value="1"/>
</dbReference>
<dbReference type="Pfam" id="PF14844">
    <property type="entry name" value="PH_BEACH"/>
    <property type="match status" value="1"/>
</dbReference>
<dbReference type="GeneID" id="119741916"/>
<feature type="compositionally biased region" description="Basic and acidic residues" evidence="4">
    <location>
        <begin position="2100"/>
        <end position="2114"/>
    </location>
</feature>
<dbReference type="InterPro" id="IPR001680">
    <property type="entry name" value="WD40_rpt"/>
</dbReference>
<evidence type="ECO:0000313" key="8">
    <source>
        <dbReference type="Proteomes" id="UP000887568"/>
    </source>
</evidence>
<feature type="compositionally biased region" description="Basic and acidic residues" evidence="4">
    <location>
        <begin position="1244"/>
        <end position="1253"/>
    </location>
</feature>
<feature type="region of interest" description="Disordered" evidence="4">
    <location>
        <begin position="202"/>
        <end position="263"/>
    </location>
</feature>
<organism evidence="7 8">
    <name type="scientific">Patiria miniata</name>
    <name type="common">Bat star</name>
    <name type="synonym">Asterina miniata</name>
    <dbReference type="NCBI Taxonomy" id="46514"/>
    <lineage>
        <taxon>Eukaryota</taxon>
        <taxon>Metazoa</taxon>
        <taxon>Echinodermata</taxon>
        <taxon>Eleutherozoa</taxon>
        <taxon>Asterozoa</taxon>
        <taxon>Asteroidea</taxon>
        <taxon>Valvatacea</taxon>
        <taxon>Valvatida</taxon>
        <taxon>Asterinidae</taxon>
        <taxon>Patiria</taxon>
    </lineage>
</organism>
<keyword evidence="2" id="KW-0677">Repeat</keyword>
<evidence type="ECO:0000256" key="1">
    <source>
        <dbReference type="ARBA" id="ARBA00022574"/>
    </source>
</evidence>
<sequence>MENGSRMGRNLRGRWEAFISLNSGEVTEALQKEKHLKLEDFLHAFLSMSANPAIDREDLINFCNDIHSVFNILVRQFMTDIQELAPTHPGGPPTDAGLSPTDTSPLSPPLPSLSPLMEFLMHGRGWLILNALCNLSGQALDFSPDFVCLLVQFIEEALNLPLCDSKKDRSINIPRLEACILKRHFSKKSLMSIGFANTRRSTFRGHSVSNPPSPIRLQSYQGSPHSWRRSSRDNTDSSDSDSRTRTSDRKTSRKSGSDSVQKYVYSRQAPLPKAALLGEVRIVDWKLNIENHQSSVSSVDTDAFDLCLVLLSLLERLCTSEVMHSSKRNTLALFLAPKLTHLLTVMNAHASVSKAKELSVSEQESKRWSEDLICTLQRLVLRIVVSLCMFSCTQHYEAPKLASSGILFTLLQLVKSVGRRTEKSSEVTDLQADCESSSSSETPNVDVVGKGKAQTDSSGSKLRNGPQSLQQDSWSELTLNNLHYVSEILYGVVILLIGVMHSCCDNQIVVTHAMALLNEFATNAGYTVTESLLAFVDERIRHFGEEAKESQILKDCMISLLCSLSKLLIATKRAKLEYLHKFQCLKRTHNTCDYTHYTHHHHSMFGISYSAHEDDKVPPHPQPKTFPKESTDKTLLRARGSKCCIAIIVEMLLGLLEKVHYRGTTVRILFALEQGGICCCLPPHVVVSVFLRSLQEQPVAMRSYLLSVLSKLILEQLGGGERSEGVIQGICEECSNQDMRSPPAMAKEAKITDHYMSSDSAICSDGSQHDDDVRTTRWKVLELYTPLLMSQDEGLSRQISGHLLHLVRHSNMVVKEELYFSVILSCFRHSSADTIDGPQTLPCFSAPSVLEHIFCALPHLLNTLSAQIEFLLEGGLTQLVQLLDLRATRLHVLRVFEVLVLSEESQGAFLTNRSRAGTRDSALTTETLSESGETCNVVQDFVNIVCSVLPYKPTEETNIISNSGEGTEPDEDWLLSCEVIEDPIERVYRSAHNVTLIEEGKAAFAESLNTITEEEASKEIYDSFEEMLFKPDQLSKMCEETLAKAADVWRVGGNLLLQSASFKLQFIQREGDVLARSLLSEALVGLARTWKMCEGLPVTWSPFSDDAARLRTASEYKPVPMSLFRVILDITGSLLRICLTLQGNEESENMPKFLENCKGILKQSGILQSSLGRPVAEMLLRVAQMQVYVHPGCHGYSSTSKDCMGNNVDEMLHWNLEELQEAVSSDSQSEISDPLSTEEGYEADSEREKEGAHSGDGQGEVDLDHAEQTMSQHTLLHPQVCLLLLQLLEGTGSNSGEFPAEVACYSIKQVMAIARSSQASQDSLYQCGLPEVALQNYRRTVSPAERVLLLELFAVLVQHNLVTSELREFLQLFDLSREDEDLLSTLLTIVDNTPSLPSHVLSFPIVKPISQTLSGSGSCSSSASTITDAKAGQPDPTAAATEEETTTKPVQIRLGASKSPWNIAPVQLPVHSNLPWPPTGKGFFVATWLKVDELRLLSRLHAVPGFRRRKSVHRQAVVKLTEEELFDQEILYGDKKKTQRKDSTTRSPAPQRAGLHLFSIGNRDLMIQVWVEARTCKMTIRLTHFLSLNEHEVLHEATCSLLSLSVWQHLTVGYEEKAEGSTRTGTITVIVNGQLQRDILIEYTRPARTKPSQAPVPYCLLGHCVQEGTVTNLPQGSWQLGNVLLFNDARVLNQEIAFHLYSMGPDCLTISACEGSRQSQLYSQHITQDILQSALSAEIMSGDREVELRPARESLVISYSPSSKDVFSHYEPVTQPGTALGRVLSGSSRSYPNPLLQCPTTVGAALLCTLVPDSHLGLQRAIKESGGIGVFVFLFAKIVEKSSCKTVQAKALKVIMKLRACSHALAAVFNDMMAASMIAKVLVTPKCIVGFEMLKVMLDACLNKPILYRCSHANEYRLHRDSQAIIQDTGLVSQLLLDWRVWEKAESGVLPMLFRVMETLIHSDHPYQAFNVTQLLSIHCVRRLLMICKERHHEDLPNLAPDTCLSIVSIIKGLMGQPPDINLLAEVCDFLLAVHPAVNTFVCHAQSSFYFSQHSFAQQKYKQKLLRHTSSTSNVSTQSEIPSEAPRFYISSQDLAEMNHNHQRAATDPDRDNADNSAKSKQGPFGSPGASDWDEDRGSDMSGLGSGLLNLLSEALVVLPDSSLSKVLGIVIKPETLIVLAHHDSPLIRTRVIQLLDMFFHRANLAQIETFLKRRSFHLLANQLHQYPATRELMEACLTITVGKPVNMNQGVELMLLQESDRFQHMSSVLLMSLLENSVHDFNLCHDGICIANQLFEGVESVANVMLANGLVETLCNVLSAICSMASVLDNQRNSASTDANLRSSDNQEEDTMSEKSRTLPNDADTANGGMQETPPSVVKARLTGSSDEDETHDPEENRELDQQLLGKMGPGTVRPATVNGFIDREPGEPDIGNGPIGTAQILSPQLPDGESRIPETIQILIKDIQHFMSCIANHVFSSGSQFDYFESMMLLLGGMEEKHRKRHGSGSVIPEIVYETQCYIVKEVLDHFRATAMAVDSAVTKGRKSMSLQRSVSYSERKYEEYKWMRRNSADSEPKDTRGRLTSTSSIGSSEFGMSLISESNFEDTMSLSSEHERLSDFGQLAEDRRYSSQLDTILRMQRVHAASSSSRPASRKKTPEMAGEQLLAKRFQRICLLTVNLVVQRASTHLDDSVIQPVDPTLTQLAKRLFHLLTDALTATMERKLGQRKQWESILWSSRDTLRLQLHRLLVHMMAPWQATPIRVYMLQVACIPRANHILQAVLNTNLQQHLGKFELFLFDLLRNHTQLTEANLVLCQQLMDLLEKGGFHPLYEEDMDSTTQDRVKIELEKMVAEEGSLQEAYIKQRLDGAAVAWSKLDPFSKEVANSAMEVTQLVTAYQNGQRIRFLEFLKSTIASSLDVRSAWQDLIESLTHERAVWYDPKTYPSSWQLDPTEGPGRVRRRLQRCHLHIPAKFLLPRPQANDDGRPTVPLAYLFEDGVQSSNSSEFKRRLQKNEKISDAFFCKLVMPASVNMGDLLQGVNSMYFVSEEVLDSGHAQVNPFDRDMMTISWLYEDIKELHLRWYQLRDNALEIFLINGQTLLLAFENTKERDTLYQQIKSCDLPNLVEVDDISDVTQAWRLGQMTNFEYLTQLNKLAGRSFNDLMQYPVFPFVLSDYTSKLLDLEDPNSYRDLTKPVAVQSLAMENRYKENYKFLKEEYQKFKGLRMGQTMFWTKPYHYGSHYSNSGTVLQYLVRLPPFTKMFLHYQDNHFDLPDRTFHCVDTSWRLSSFQSSTDVKELIPEFFFLPEFLVNNEGFNFGVRQSGARVHDVLLPPWANGSARLFTLIHRQALESVYTSQYLHAWVDLVFGVKQQGSLAVDSINVFHPATYFGIDTTTIKDPVRQRAVETMIKTYGQTPKQLFVNYHPSRLEHDIYPDSFGVGSVGILAGLAQWQTTKANMGPEASNISAPVSSVKGMRWGNYLGSASGPDPVIRYKKHYPVPLTSLIPLPTGDVCGVAQHLCLLLMYSKERGVSSMNAVDIKWSGIISWGHPDAILRVQIRRKSLPINLLHATPTDKITCCSSVSDCRLLFIGTVSGEVTAYPTRYNPEKQCNIEVVGPAVRLFGHTAHINSLCVNRAYSIMVSASRDGTCIIWDLNRLCYIRSLCDSDANIDVTGVTAVTVSDVSGDIAITTAVVDGGSSVSIWSINASLVSRRLCDSEVHCLAFSNAPEGIAVNALVAGCEDGVIRFWSTIDLTPIRVLVANAHSPIISLAFTNDSQYLVASNKDGQVMTWGNKESNRKVPKIEAFLDIRKIRNPSSNRIGSVGSQ</sequence>
<feature type="repeat" description="WD" evidence="3">
    <location>
        <begin position="3758"/>
        <end position="3789"/>
    </location>
</feature>
<feature type="region of interest" description="Disordered" evidence="4">
    <location>
        <begin position="2567"/>
        <end position="2586"/>
    </location>
</feature>
<feature type="region of interest" description="Disordered" evidence="4">
    <location>
        <begin position="2334"/>
        <end position="2399"/>
    </location>
</feature>
<accession>A0A914BCQ6</accession>
<dbReference type="PROSITE" id="PS00678">
    <property type="entry name" value="WD_REPEATS_1"/>
    <property type="match status" value="1"/>
</dbReference>
<feature type="region of interest" description="Disordered" evidence="4">
    <location>
        <begin position="428"/>
        <end position="467"/>
    </location>
</feature>
<dbReference type="EnsemblMetazoa" id="XM_038217863.1">
    <property type="protein sequence ID" value="XP_038073791.1"/>
    <property type="gene ID" value="LOC119741916"/>
</dbReference>
<evidence type="ECO:0000313" key="7">
    <source>
        <dbReference type="EnsemblMetazoa" id="XP_038073791.1"/>
    </source>
</evidence>
<protein>
    <recommendedName>
        <fullName evidence="9">Lysosomal-trafficking regulator</fullName>
    </recommendedName>
</protein>
<dbReference type="OMA" id="HSQREFN"/>
<dbReference type="CDD" id="cd01201">
    <property type="entry name" value="PH_BEACH"/>
    <property type="match status" value="1"/>
</dbReference>
<dbReference type="Proteomes" id="UP000887568">
    <property type="component" value="Unplaced"/>
</dbReference>
<keyword evidence="8" id="KW-1185">Reference proteome</keyword>
<dbReference type="InterPro" id="IPR050865">
    <property type="entry name" value="BEACH_Domain"/>
</dbReference>
<feature type="compositionally biased region" description="Polar residues" evidence="4">
    <location>
        <begin position="1223"/>
        <end position="1235"/>
    </location>
</feature>
<dbReference type="PROSITE" id="PS50197">
    <property type="entry name" value="BEACH"/>
    <property type="match status" value="1"/>
</dbReference>
<name>A0A914BCQ6_PATMI</name>
<dbReference type="Pfam" id="PF00400">
    <property type="entry name" value="WD40"/>
    <property type="match status" value="2"/>
</dbReference>
<proteinExistence type="predicted"/>
<dbReference type="Gene3D" id="2.30.29.30">
    <property type="entry name" value="Pleckstrin-homology domain (PH domain)/Phosphotyrosine-binding domain (PTB)"/>
    <property type="match status" value="1"/>
</dbReference>
<dbReference type="InterPro" id="IPR036322">
    <property type="entry name" value="WD40_repeat_dom_sf"/>
</dbReference>
<dbReference type="SUPFAM" id="SSF81837">
    <property type="entry name" value="BEACH domain"/>
    <property type="match status" value="1"/>
</dbReference>
<feature type="region of interest" description="Disordered" evidence="4">
    <location>
        <begin position="2100"/>
        <end position="2139"/>
    </location>
</feature>
<dbReference type="InterPro" id="IPR019775">
    <property type="entry name" value="WD40_repeat_CS"/>
</dbReference>
<dbReference type="InterPro" id="IPR036372">
    <property type="entry name" value="BEACH_dom_sf"/>
</dbReference>
<dbReference type="OrthoDB" id="26681at2759"/>
<dbReference type="InterPro" id="IPR015943">
    <property type="entry name" value="WD40/YVTN_repeat-like_dom_sf"/>
</dbReference>
<dbReference type="CDD" id="cd06071">
    <property type="entry name" value="Beach"/>
    <property type="match status" value="1"/>
</dbReference>
<dbReference type="InterPro" id="IPR023362">
    <property type="entry name" value="PH-BEACH_dom"/>
</dbReference>
<dbReference type="SUPFAM" id="SSF50729">
    <property type="entry name" value="PH domain-like"/>
    <property type="match status" value="1"/>
</dbReference>
<evidence type="ECO:0008006" key="9">
    <source>
        <dbReference type="Google" id="ProtNLM"/>
    </source>
</evidence>
<dbReference type="RefSeq" id="XP_038073791.1">
    <property type="nucleotide sequence ID" value="XM_038217863.1"/>
</dbReference>
<feature type="domain" description="BEACH" evidence="5">
    <location>
        <begin position="3121"/>
        <end position="3425"/>
    </location>
</feature>
<dbReference type="PROSITE" id="PS50294">
    <property type="entry name" value="WD_REPEATS_REGION"/>
    <property type="match status" value="1"/>
</dbReference>
<feature type="compositionally biased region" description="Basic and acidic residues" evidence="4">
    <location>
        <begin position="2567"/>
        <end position="2580"/>
    </location>
</feature>
<dbReference type="Pfam" id="PF02138">
    <property type="entry name" value="Beach"/>
    <property type="match status" value="1"/>
</dbReference>
<dbReference type="Gene3D" id="1.10.1540.10">
    <property type="entry name" value="BEACH domain"/>
    <property type="match status" value="1"/>
</dbReference>
<dbReference type="InterPro" id="IPR011993">
    <property type="entry name" value="PH-like_dom_sf"/>
</dbReference>
<keyword evidence="1 3" id="KW-0853">WD repeat</keyword>
<dbReference type="PROSITE" id="PS51783">
    <property type="entry name" value="PH_BEACH"/>
    <property type="match status" value="1"/>
</dbReference>
<evidence type="ECO:0000259" key="6">
    <source>
        <dbReference type="PROSITE" id="PS51783"/>
    </source>
</evidence>
<dbReference type="FunFam" id="2.130.10.10:FF:000292">
    <property type="entry name" value="Lysosomal trafficking regulator"/>
    <property type="match status" value="1"/>
</dbReference>
<dbReference type="PANTHER" id="PTHR13743">
    <property type="entry name" value="BEIGE/BEACH-RELATED"/>
    <property type="match status" value="1"/>
</dbReference>
<feature type="domain" description="BEACH-type PH" evidence="6">
    <location>
        <begin position="3010"/>
        <end position="3116"/>
    </location>
</feature>
<feature type="region of interest" description="Disordered" evidence="4">
    <location>
        <begin position="1223"/>
        <end position="1261"/>
    </location>
</feature>
<dbReference type="PROSITE" id="PS50082">
    <property type="entry name" value="WD_REPEATS_2"/>
    <property type="match status" value="2"/>
</dbReference>
<feature type="compositionally biased region" description="Polar residues" evidence="4">
    <location>
        <begin position="2334"/>
        <end position="2345"/>
    </location>
</feature>
<feature type="region of interest" description="Disordered" evidence="4">
    <location>
        <begin position="84"/>
        <end position="107"/>
    </location>
</feature>
<dbReference type="SUPFAM" id="SSF50978">
    <property type="entry name" value="WD40 repeat-like"/>
    <property type="match status" value="1"/>
</dbReference>
<evidence type="ECO:0000256" key="3">
    <source>
        <dbReference type="PROSITE-ProRule" id="PRU00221"/>
    </source>
</evidence>
<feature type="region of interest" description="Disordered" evidence="4">
    <location>
        <begin position="1423"/>
        <end position="1446"/>
    </location>
</feature>